<dbReference type="OrthoDB" id="6187965at2759"/>
<accession>A0A8S3R5J9</accession>
<dbReference type="InterPro" id="IPR000315">
    <property type="entry name" value="Znf_B-box"/>
</dbReference>
<sequence>MASIHVNCQFCNEPDVVKWHCKSCDLNLCDECNTNIHTKSEKLSEHKVVLLQHGERTSIEDFENVIKVDLQEISCSKHTDKACVSYCLNCDKSLCSSCLIRPFQYEELNNVYEGKCLLLKDFKRKIDACYPFFEEQATKFRKIDDCEVKNQNEIKEKI</sequence>
<dbReference type="Proteomes" id="UP000683360">
    <property type="component" value="Unassembled WGS sequence"/>
</dbReference>
<protein>
    <recommendedName>
        <fullName evidence="2">B box-type domain-containing protein</fullName>
    </recommendedName>
</protein>
<evidence type="ECO:0000259" key="2">
    <source>
        <dbReference type="PROSITE" id="PS50119"/>
    </source>
</evidence>
<feature type="domain" description="B box-type" evidence="2">
    <location>
        <begin position="70"/>
        <end position="98"/>
    </location>
</feature>
<name>A0A8S3R5J9_MYTED</name>
<dbReference type="EMBL" id="CAJPWZ010000957">
    <property type="protein sequence ID" value="CAG2204464.1"/>
    <property type="molecule type" value="Genomic_DNA"/>
</dbReference>
<comment type="caution">
    <text evidence="3">The sequence shown here is derived from an EMBL/GenBank/DDBJ whole genome shotgun (WGS) entry which is preliminary data.</text>
</comment>
<dbReference type="GO" id="GO:0008270">
    <property type="term" value="F:zinc ion binding"/>
    <property type="evidence" value="ECO:0007669"/>
    <property type="project" value="UniProtKB-KW"/>
</dbReference>
<keyword evidence="1" id="KW-0863">Zinc-finger</keyword>
<dbReference type="Gene3D" id="3.30.160.60">
    <property type="entry name" value="Classic Zinc Finger"/>
    <property type="match status" value="1"/>
</dbReference>
<dbReference type="PROSITE" id="PS50119">
    <property type="entry name" value="ZF_BBOX"/>
    <property type="match status" value="2"/>
</dbReference>
<keyword evidence="1" id="KW-0479">Metal-binding</keyword>
<dbReference type="CDD" id="cd19757">
    <property type="entry name" value="Bbox1"/>
    <property type="match status" value="1"/>
</dbReference>
<reference evidence="3" key="1">
    <citation type="submission" date="2021-03" db="EMBL/GenBank/DDBJ databases">
        <authorList>
            <person name="Bekaert M."/>
        </authorList>
    </citation>
    <scope>NUCLEOTIDE SEQUENCE</scope>
</reference>
<keyword evidence="4" id="KW-1185">Reference proteome</keyword>
<feature type="domain" description="B box-type" evidence="2">
    <location>
        <begin position="8"/>
        <end position="51"/>
    </location>
</feature>
<evidence type="ECO:0000313" key="4">
    <source>
        <dbReference type="Proteomes" id="UP000683360"/>
    </source>
</evidence>
<keyword evidence="1" id="KW-0862">Zinc</keyword>
<organism evidence="3 4">
    <name type="scientific">Mytilus edulis</name>
    <name type="common">Blue mussel</name>
    <dbReference type="NCBI Taxonomy" id="6550"/>
    <lineage>
        <taxon>Eukaryota</taxon>
        <taxon>Metazoa</taxon>
        <taxon>Spiralia</taxon>
        <taxon>Lophotrochozoa</taxon>
        <taxon>Mollusca</taxon>
        <taxon>Bivalvia</taxon>
        <taxon>Autobranchia</taxon>
        <taxon>Pteriomorphia</taxon>
        <taxon>Mytilida</taxon>
        <taxon>Mytiloidea</taxon>
        <taxon>Mytilidae</taxon>
        <taxon>Mytilinae</taxon>
        <taxon>Mytilus</taxon>
    </lineage>
</organism>
<proteinExistence type="predicted"/>
<evidence type="ECO:0000256" key="1">
    <source>
        <dbReference type="PROSITE-ProRule" id="PRU00024"/>
    </source>
</evidence>
<dbReference type="AlphaFoldDB" id="A0A8S3R5J9"/>
<dbReference type="SUPFAM" id="SSF57845">
    <property type="entry name" value="B-box zinc-binding domain"/>
    <property type="match status" value="1"/>
</dbReference>
<gene>
    <name evidence="3" type="ORF">MEDL_18919</name>
</gene>
<evidence type="ECO:0000313" key="3">
    <source>
        <dbReference type="EMBL" id="CAG2204464.1"/>
    </source>
</evidence>